<evidence type="ECO:0000256" key="1">
    <source>
        <dbReference type="SAM" id="Phobius"/>
    </source>
</evidence>
<proteinExistence type="predicted"/>
<evidence type="ECO:0000313" key="4">
    <source>
        <dbReference type="Proteomes" id="UP000010843"/>
    </source>
</evidence>
<dbReference type="eggNOG" id="arCOG11958">
    <property type="taxonomic scope" value="Archaea"/>
</dbReference>
<dbReference type="OrthoDB" id="203397at2157"/>
<keyword evidence="1" id="KW-1133">Transmembrane helix</keyword>
<feature type="transmembrane region" description="Helical" evidence="1">
    <location>
        <begin position="47"/>
        <end position="65"/>
    </location>
</feature>
<reference evidence="2" key="2">
    <citation type="submission" date="2012-02" db="EMBL/GenBank/DDBJ databases">
        <title>Complete sequence of chromosome of Natrinema pellirubrum DSM 15624.</title>
        <authorList>
            <consortium name="US DOE Joint Genome Institute"/>
            <person name="Lucas S."/>
            <person name="Han J."/>
            <person name="Lapidus A."/>
            <person name="Cheng J.-F."/>
            <person name="Goodwin L."/>
            <person name="Pitluck S."/>
            <person name="Peters L."/>
            <person name="Teshima H."/>
            <person name="Detter J.C."/>
            <person name="Han C."/>
            <person name="Tapia R."/>
            <person name="Land M."/>
            <person name="Hauser L."/>
            <person name="Kyrpides N."/>
            <person name="Ivanova N."/>
            <person name="Pagani I."/>
            <person name="Sproer C."/>
            <person name="Anderson I."/>
            <person name="Woyke T."/>
        </authorList>
    </citation>
    <scope>NUCLEOTIDE SEQUENCE</scope>
    <source>
        <strain evidence="2">DSM 15624</strain>
    </source>
</reference>
<gene>
    <name evidence="2" type="ordered locus">Natpe_3725</name>
    <name evidence="3" type="ORF">C488_18065</name>
</gene>
<keyword evidence="5" id="KW-1185">Reference proteome</keyword>
<dbReference type="KEGG" id="npe:Natpe_3725"/>
<accession>L0JS72</accession>
<evidence type="ECO:0000313" key="5">
    <source>
        <dbReference type="Proteomes" id="UP000011593"/>
    </source>
</evidence>
<name>L0JS72_NATP1</name>
<dbReference type="HOGENOM" id="CLU_202936_0_0_2"/>
<dbReference type="PATRIC" id="fig|797303.5.peg.3595"/>
<feature type="transmembrane region" description="Helical" evidence="1">
    <location>
        <begin position="18"/>
        <end position="41"/>
    </location>
</feature>
<keyword evidence="1" id="KW-0472">Membrane</keyword>
<evidence type="ECO:0000313" key="2">
    <source>
        <dbReference type="EMBL" id="AGB33487.1"/>
    </source>
</evidence>
<organism evidence="2 4">
    <name type="scientific">Natrinema pellirubrum (strain DSM 15624 / CIP 106293 / JCM 10476 / NCIMB 786 / 157)</name>
    <dbReference type="NCBI Taxonomy" id="797303"/>
    <lineage>
        <taxon>Archaea</taxon>
        <taxon>Methanobacteriati</taxon>
        <taxon>Methanobacteriota</taxon>
        <taxon>Stenosarchaea group</taxon>
        <taxon>Halobacteria</taxon>
        <taxon>Halobacteriales</taxon>
        <taxon>Natrialbaceae</taxon>
        <taxon>Natrinema</taxon>
    </lineage>
</organism>
<dbReference type="AlphaFoldDB" id="L0JS72"/>
<dbReference type="EMBL" id="CP003372">
    <property type="protein sequence ID" value="AGB33487.1"/>
    <property type="molecule type" value="Genomic_DNA"/>
</dbReference>
<protein>
    <submittedName>
        <fullName evidence="2">Uncharacterized protein</fullName>
    </submittedName>
</protein>
<dbReference type="EMBL" id="AOIE01000106">
    <property type="protein sequence ID" value="ELY70718.1"/>
    <property type="molecule type" value="Genomic_DNA"/>
</dbReference>
<dbReference type="RefSeq" id="WP_006182953.1">
    <property type="nucleotide sequence ID" value="NC_019962.1"/>
</dbReference>
<dbReference type="Proteomes" id="UP000010843">
    <property type="component" value="Chromosome"/>
</dbReference>
<dbReference type="STRING" id="797303.Natpe_3725"/>
<sequence length="70" mass="7378">MSDGEDSWLASRETTNRLLGFTIVVLAAGFVSVGDTGPAAIRFVAESLLLLILVTAIVLFLGWLLRADGG</sequence>
<dbReference type="Proteomes" id="UP000011593">
    <property type="component" value="Unassembled WGS sequence"/>
</dbReference>
<keyword evidence="1" id="KW-0812">Transmembrane</keyword>
<reference evidence="4" key="1">
    <citation type="submission" date="2012-02" db="EMBL/GenBank/DDBJ databases">
        <title>Complete sequence of chromosome of Natrinema pellirubrum DSM 15624.</title>
        <authorList>
            <person name="Lucas S."/>
            <person name="Han J."/>
            <person name="Lapidus A."/>
            <person name="Cheng J.-F."/>
            <person name="Goodwin L."/>
            <person name="Pitluck S."/>
            <person name="Peters L."/>
            <person name="Teshima H."/>
            <person name="Detter J.C."/>
            <person name="Han C."/>
            <person name="Tapia R."/>
            <person name="Land M."/>
            <person name="Hauser L."/>
            <person name="Kyrpides N."/>
            <person name="Ivanova N."/>
            <person name="Pagani I."/>
            <person name="Sproer C."/>
            <person name="Anderson I."/>
            <person name="Woyke T."/>
        </authorList>
    </citation>
    <scope>NUCLEOTIDE SEQUENCE [LARGE SCALE GENOMIC DNA]</scope>
    <source>
        <strain evidence="4">DSM 15624 / JCM 10476 / NCIMB 786</strain>
    </source>
</reference>
<dbReference type="GeneID" id="14333178"/>
<reference evidence="3 5" key="3">
    <citation type="journal article" date="2014" name="PLoS Genet.">
        <title>Phylogenetically driven sequencing of extremely halophilic archaea reveals strategies for static and dynamic osmo-response.</title>
        <authorList>
            <person name="Becker E.A."/>
            <person name="Seitzer P.M."/>
            <person name="Tritt A."/>
            <person name="Larsen D."/>
            <person name="Krusor M."/>
            <person name="Yao A.I."/>
            <person name="Wu D."/>
            <person name="Madern D."/>
            <person name="Eisen J.A."/>
            <person name="Darling A.E."/>
            <person name="Facciotti M.T."/>
        </authorList>
    </citation>
    <scope>NUCLEOTIDE SEQUENCE [LARGE SCALE GENOMIC DNA]</scope>
    <source>
        <strain evidence="3 5">DSM 15624</strain>
    </source>
</reference>
<evidence type="ECO:0000313" key="3">
    <source>
        <dbReference type="EMBL" id="ELY70718.1"/>
    </source>
</evidence>